<evidence type="ECO:0000313" key="4">
    <source>
        <dbReference type="Proteomes" id="UP001341840"/>
    </source>
</evidence>
<sequence length="506" mass="57537">MLDSLPKTLVTLKVLNFDYSDSLKEIPDVSSLQNLQELSFQRCRNLVTVHGSVGFLNKLTTLNAAYCCKLRSFPLAIKLPSLEKLYLFGCSSLENFPEILEKIENLKHLSLEDTGIKDLPCSFRNLSGLTNLSVSGDEMCKIPSVVFMMPKLFQYEFSGRGNKGMVLGKQEERWIQGILGHSLQSSNVVCLNLIDMNLSDDFFPLAVACFPNVDELELSDNNFTVLPECIQQFRFLLCLRVDGCIHLREIRGIPPILETFSAVDCKSLSLGGTNVLLNQLVSRGKGYWYVGSAGSIPRWFEQRCNGSSICFWFRGTKFPCNALCFAILLTYDACPLIHVSAFKTINGTRIDELQDEAFMGQLFIFRPQGIIDGYAHPNFYEGWNYVEVSYEARLSQGNEEEEEVSIESIAKEIGVHVVKQKISSSIIEDIRFTNPYKMTELIIMMMMLSIVLPNHKKQPLLLETCIGLWTLLGLTHWFWWEAEEDFMSEEMDSMSEEDSMSEDWED</sequence>
<accession>A0ABU6T3C0</accession>
<dbReference type="InterPro" id="IPR050715">
    <property type="entry name" value="LRR-SigEffector_domain"/>
</dbReference>
<proteinExistence type="predicted"/>
<dbReference type="Pfam" id="PF23286">
    <property type="entry name" value="LRR_13"/>
    <property type="match status" value="1"/>
</dbReference>
<organism evidence="3 4">
    <name type="scientific">Stylosanthes scabra</name>
    <dbReference type="NCBI Taxonomy" id="79078"/>
    <lineage>
        <taxon>Eukaryota</taxon>
        <taxon>Viridiplantae</taxon>
        <taxon>Streptophyta</taxon>
        <taxon>Embryophyta</taxon>
        <taxon>Tracheophyta</taxon>
        <taxon>Spermatophyta</taxon>
        <taxon>Magnoliopsida</taxon>
        <taxon>eudicotyledons</taxon>
        <taxon>Gunneridae</taxon>
        <taxon>Pentapetalae</taxon>
        <taxon>rosids</taxon>
        <taxon>fabids</taxon>
        <taxon>Fabales</taxon>
        <taxon>Fabaceae</taxon>
        <taxon>Papilionoideae</taxon>
        <taxon>50 kb inversion clade</taxon>
        <taxon>dalbergioids sensu lato</taxon>
        <taxon>Dalbergieae</taxon>
        <taxon>Pterocarpus clade</taxon>
        <taxon>Stylosanthes</taxon>
    </lineage>
</organism>
<feature type="domain" description="Disease resistance protein RPS4B/Roq1-like leucine-rich repeats" evidence="2">
    <location>
        <begin position="79"/>
        <end position="251"/>
    </location>
</feature>
<dbReference type="PANTHER" id="PTHR45752">
    <property type="entry name" value="LEUCINE-RICH REPEAT-CONTAINING"/>
    <property type="match status" value="1"/>
</dbReference>
<dbReference type="Proteomes" id="UP001341840">
    <property type="component" value="Unassembled WGS sequence"/>
</dbReference>
<keyword evidence="4" id="KW-1185">Reference proteome</keyword>
<dbReference type="InterPro" id="IPR058546">
    <property type="entry name" value="RPS4B/Roq1-like_LRR"/>
</dbReference>
<dbReference type="EMBL" id="JASCZI010090629">
    <property type="protein sequence ID" value="MED6143190.1"/>
    <property type="molecule type" value="Genomic_DNA"/>
</dbReference>
<gene>
    <name evidence="3" type="ORF">PIB30_004281</name>
</gene>
<protein>
    <recommendedName>
        <fullName evidence="2">Disease resistance protein RPS4B/Roq1-like leucine-rich repeats domain-containing protein</fullName>
    </recommendedName>
</protein>
<evidence type="ECO:0000313" key="3">
    <source>
        <dbReference type="EMBL" id="MED6143190.1"/>
    </source>
</evidence>
<dbReference type="SUPFAM" id="SSF52058">
    <property type="entry name" value="L domain-like"/>
    <property type="match status" value="1"/>
</dbReference>
<dbReference type="Gene3D" id="3.80.10.10">
    <property type="entry name" value="Ribonuclease Inhibitor"/>
    <property type="match status" value="2"/>
</dbReference>
<dbReference type="PANTHER" id="PTHR45752:SF195">
    <property type="entry name" value="LEUCINE-RICH REPEAT (LRR) FAMILY PROTEIN-RELATED"/>
    <property type="match status" value="1"/>
</dbReference>
<name>A0ABU6T3C0_9FABA</name>
<keyword evidence="1" id="KW-0611">Plant defense</keyword>
<evidence type="ECO:0000256" key="1">
    <source>
        <dbReference type="ARBA" id="ARBA00022821"/>
    </source>
</evidence>
<comment type="caution">
    <text evidence="3">The sequence shown here is derived from an EMBL/GenBank/DDBJ whole genome shotgun (WGS) entry which is preliminary data.</text>
</comment>
<dbReference type="InterPro" id="IPR032675">
    <property type="entry name" value="LRR_dom_sf"/>
</dbReference>
<evidence type="ECO:0000259" key="2">
    <source>
        <dbReference type="Pfam" id="PF23286"/>
    </source>
</evidence>
<reference evidence="3 4" key="1">
    <citation type="journal article" date="2023" name="Plants (Basel)">
        <title>Bridging the Gap: Combining Genomics and Transcriptomics Approaches to Understand Stylosanthes scabra, an Orphan Legume from the Brazilian Caatinga.</title>
        <authorList>
            <person name="Ferreira-Neto J.R.C."/>
            <person name="da Silva M.D."/>
            <person name="Binneck E."/>
            <person name="de Melo N.F."/>
            <person name="da Silva R.H."/>
            <person name="de Melo A.L.T.M."/>
            <person name="Pandolfi V."/>
            <person name="Bustamante F.O."/>
            <person name="Brasileiro-Vidal A.C."/>
            <person name="Benko-Iseppon A.M."/>
        </authorList>
    </citation>
    <scope>NUCLEOTIDE SEQUENCE [LARGE SCALE GENOMIC DNA]</scope>
    <source>
        <tissue evidence="3">Leaves</tissue>
    </source>
</reference>